<dbReference type="InterPro" id="IPR018392">
    <property type="entry name" value="LysM"/>
</dbReference>
<dbReference type="InterPro" id="IPR036779">
    <property type="entry name" value="LysM_dom_sf"/>
</dbReference>
<keyword evidence="6" id="KW-1185">Reference proteome</keyword>
<accession>A0ABY4M1V4</accession>
<comment type="similarity">
    <text evidence="1">Belongs to the transglycosylase family. Rpf subfamily.</text>
</comment>
<dbReference type="SUPFAM" id="SSF53955">
    <property type="entry name" value="Lysozyme-like"/>
    <property type="match status" value="1"/>
</dbReference>
<dbReference type="Gene3D" id="3.10.350.10">
    <property type="entry name" value="LysM domain"/>
    <property type="match status" value="1"/>
</dbReference>
<evidence type="ECO:0000256" key="3">
    <source>
        <dbReference type="SAM" id="MobiDB-lite"/>
    </source>
</evidence>
<evidence type="ECO:0000256" key="2">
    <source>
        <dbReference type="ARBA" id="ARBA00022801"/>
    </source>
</evidence>
<dbReference type="CDD" id="cd13925">
    <property type="entry name" value="RPF"/>
    <property type="match status" value="1"/>
</dbReference>
<sequence length="229" mass="24907">MTFPKVSESNVRSEFPVRGVRSVTAATVLLAVGALSLAAEGSAEAVSGGTWDRLAGCESGGRWHIDTGNGFSGGLQFAHRTWRSFGGGVYGTRASRATREQQIRVGERVLARQGWGAWPACAARLGLHSGSMPRTATPRRTTPRVTTPSRRTTPRVQRPHIQEKRYKPRPHRKTGDSVVVNTGDTVSGIASAFGWRWQELYRLNRGVIGPNPDLIFPGMRLTVRHPGGN</sequence>
<dbReference type="CDD" id="cd00118">
    <property type="entry name" value="LysM"/>
    <property type="match status" value="1"/>
</dbReference>
<reference evidence="5" key="1">
    <citation type="submission" date="2021-10" db="EMBL/GenBank/DDBJ databases">
        <title>Streptomyces nigrumlapis sp.nov.,an antimicrobial producing actinobacterium isolated from Black Gobi rocks.</title>
        <authorList>
            <person name="Wen Y."/>
            <person name="Zhang W."/>
            <person name="Liu X.G."/>
        </authorList>
    </citation>
    <scope>NUCLEOTIDE SEQUENCE</scope>
    <source>
        <strain evidence="5">ST13-2-2</strain>
    </source>
</reference>
<feature type="domain" description="LysM" evidence="4">
    <location>
        <begin position="176"/>
        <end position="223"/>
    </location>
</feature>
<dbReference type="SUPFAM" id="SSF54106">
    <property type="entry name" value="LysM domain"/>
    <property type="match status" value="1"/>
</dbReference>
<dbReference type="PROSITE" id="PS51782">
    <property type="entry name" value="LYSM"/>
    <property type="match status" value="1"/>
</dbReference>
<dbReference type="RefSeq" id="WP_248862542.1">
    <property type="nucleotide sequence ID" value="NZ_CP086322.1"/>
</dbReference>
<dbReference type="SMART" id="SM00257">
    <property type="entry name" value="LysM"/>
    <property type="match status" value="1"/>
</dbReference>
<evidence type="ECO:0000256" key="1">
    <source>
        <dbReference type="ARBA" id="ARBA00010830"/>
    </source>
</evidence>
<dbReference type="InterPro" id="IPR052196">
    <property type="entry name" value="Bact_Kbp"/>
</dbReference>
<evidence type="ECO:0000313" key="5">
    <source>
        <dbReference type="EMBL" id="UQA91734.1"/>
    </source>
</evidence>
<name>A0ABY4M1V4_9ACTN</name>
<dbReference type="EMBL" id="CP086322">
    <property type="protein sequence ID" value="UQA91734.1"/>
    <property type="molecule type" value="Genomic_DNA"/>
</dbReference>
<dbReference type="Pfam" id="PF06737">
    <property type="entry name" value="Transglycosylas"/>
    <property type="match status" value="1"/>
</dbReference>
<dbReference type="Pfam" id="PF01476">
    <property type="entry name" value="LysM"/>
    <property type="match status" value="1"/>
</dbReference>
<dbReference type="PANTHER" id="PTHR34700">
    <property type="entry name" value="POTASSIUM BINDING PROTEIN KBP"/>
    <property type="match status" value="1"/>
</dbReference>
<dbReference type="PANTHER" id="PTHR34700:SF4">
    <property type="entry name" value="PHAGE-LIKE ELEMENT PBSX PROTEIN XKDP"/>
    <property type="match status" value="1"/>
</dbReference>
<proteinExistence type="inferred from homology"/>
<evidence type="ECO:0000259" key="4">
    <source>
        <dbReference type="PROSITE" id="PS51782"/>
    </source>
</evidence>
<gene>
    <name evidence="5" type="ORF">K9S39_07515</name>
</gene>
<protein>
    <submittedName>
        <fullName evidence="5">LysM peptidoglycan-binding domain-containing protein</fullName>
    </submittedName>
</protein>
<evidence type="ECO:0000313" key="6">
    <source>
        <dbReference type="Proteomes" id="UP000830115"/>
    </source>
</evidence>
<feature type="region of interest" description="Disordered" evidence="3">
    <location>
        <begin position="129"/>
        <end position="180"/>
    </location>
</feature>
<feature type="compositionally biased region" description="Low complexity" evidence="3">
    <location>
        <begin position="133"/>
        <end position="156"/>
    </location>
</feature>
<organism evidence="5 6">
    <name type="scientific">Streptomyces halobius</name>
    <dbReference type="NCBI Taxonomy" id="2879846"/>
    <lineage>
        <taxon>Bacteria</taxon>
        <taxon>Bacillati</taxon>
        <taxon>Actinomycetota</taxon>
        <taxon>Actinomycetes</taxon>
        <taxon>Kitasatosporales</taxon>
        <taxon>Streptomycetaceae</taxon>
        <taxon>Streptomyces</taxon>
    </lineage>
</organism>
<dbReference type="Proteomes" id="UP000830115">
    <property type="component" value="Chromosome"/>
</dbReference>
<dbReference type="InterPro" id="IPR023346">
    <property type="entry name" value="Lysozyme-like_dom_sf"/>
</dbReference>
<keyword evidence="2" id="KW-0378">Hydrolase</keyword>
<dbReference type="InterPro" id="IPR010618">
    <property type="entry name" value="RPF"/>
</dbReference>
<dbReference type="Gene3D" id="1.10.530.10">
    <property type="match status" value="1"/>
</dbReference>